<evidence type="ECO:0000256" key="10">
    <source>
        <dbReference type="ARBA" id="ARBA00039149"/>
    </source>
</evidence>
<dbReference type="FunFam" id="3.40.50.620:FF:000017">
    <property type="entry name" value="7-cyano-7-deazaguanine synthase"/>
    <property type="match status" value="1"/>
</dbReference>
<dbReference type="PANTHER" id="PTHR42914">
    <property type="entry name" value="7-CYANO-7-DEAZAGUANINE SYNTHASE"/>
    <property type="match status" value="1"/>
</dbReference>
<keyword evidence="3" id="KW-0436">Ligase</keyword>
<evidence type="ECO:0000256" key="6">
    <source>
        <dbReference type="ARBA" id="ARBA00022785"/>
    </source>
</evidence>
<dbReference type="GO" id="GO:0005524">
    <property type="term" value="F:ATP binding"/>
    <property type="evidence" value="ECO:0007669"/>
    <property type="project" value="UniProtKB-KW"/>
</dbReference>
<dbReference type="SUPFAM" id="SSF52402">
    <property type="entry name" value="Adenine nucleotide alpha hydrolases-like"/>
    <property type="match status" value="1"/>
</dbReference>
<comment type="similarity">
    <text evidence="9">Belongs to the QueC family.</text>
</comment>
<protein>
    <recommendedName>
        <fullName evidence="10">7-cyano-7-deazaguanine synthase</fullName>
        <ecNumber evidence="10">6.3.4.20</ecNumber>
    </recommendedName>
</protein>
<comment type="cofactor">
    <cofactor evidence="1">
        <name>Zn(2+)</name>
        <dbReference type="ChEBI" id="CHEBI:29105"/>
    </cofactor>
</comment>
<dbReference type="CDD" id="cd01995">
    <property type="entry name" value="QueC-like"/>
    <property type="match status" value="1"/>
</dbReference>
<evidence type="ECO:0000256" key="4">
    <source>
        <dbReference type="ARBA" id="ARBA00022723"/>
    </source>
</evidence>
<evidence type="ECO:0000256" key="2">
    <source>
        <dbReference type="ARBA" id="ARBA00005061"/>
    </source>
</evidence>
<evidence type="ECO:0000256" key="7">
    <source>
        <dbReference type="ARBA" id="ARBA00022833"/>
    </source>
</evidence>
<evidence type="ECO:0000256" key="9">
    <source>
        <dbReference type="ARBA" id="ARBA00037993"/>
    </source>
</evidence>
<keyword evidence="4" id="KW-0479">Metal-binding</keyword>
<comment type="caution">
    <text evidence="12">The sequence shown here is derived from an EMBL/GenBank/DDBJ whole genome shotgun (WGS) entry which is preliminary data.</text>
</comment>
<comment type="pathway">
    <text evidence="2">Purine metabolism; 7-cyano-7-deazaguanine biosynthesis.</text>
</comment>
<accession>J9G629</accession>
<evidence type="ECO:0000256" key="3">
    <source>
        <dbReference type="ARBA" id="ARBA00022598"/>
    </source>
</evidence>
<dbReference type="EC" id="6.3.4.20" evidence="10"/>
<dbReference type="GO" id="GO:0046872">
    <property type="term" value="F:metal ion binding"/>
    <property type="evidence" value="ECO:0007669"/>
    <property type="project" value="UniProtKB-KW"/>
</dbReference>
<dbReference type="Pfam" id="PF06508">
    <property type="entry name" value="QueC"/>
    <property type="match status" value="1"/>
</dbReference>
<sequence>MIHKYDNRRALVVFSGGQDSTTCLYWAKEHFEEVYALSFTYGQKHVLEVEVAEQIARDAQIHFDTMDVSFISQLAKNSLTDTSIPMDEEQPAGGPPNTFVPGRNHFFLSIAAVYARERGIRHLVTGVSQTDFSGYPDCRDSFIRSLNVTLNLAMEEQFVIHTPLMWLDKCETWALADRLGVLDLVRHQTLTCYNGIVGDGCGHCPACKLRREGLEQYLQQKESTHS</sequence>
<gene>
    <name evidence="12" type="ORF">EVA_09572</name>
</gene>
<dbReference type="GO" id="GO:0008616">
    <property type="term" value="P:tRNA queuosine(34) biosynthetic process"/>
    <property type="evidence" value="ECO:0007669"/>
    <property type="project" value="UniProtKB-KW"/>
</dbReference>
<dbReference type="NCBIfam" id="TIGR00364">
    <property type="entry name" value="7-cyano-7-deazaguanine synthase QueC"/>
    <property type="match status" value="1"/>
</dbReference>
<dbReference type="Gene3D" id="3.40.50.620">
    <property type="entry name" value="HUPs"/>
    <property type="match status" value="1"/>
</dbReference>
<evidence type="ECO:0000256" key="1">
    <source>
        <dbReference type="ARBA" id="ARBA00001947"/>
    </source>
</evidence>
<keyword evidence="7" id="KW-0862">Zinc</keyword>
<dbReference type="HAMAP" id="MF_01633">
    <property type="entry name" value="QueC"/>
    <property type="match status" value="1"/>
</dbReference>
<dbReference type="InterPro" id="IPR014729">
    <property type="entry name" value="Rossmann-like_a/b/a_fold"/>
</dbReference>
<evidence type="ECO:0000256" key="11">
    <source>
        <dbReference type="ARBA" id="ARBA00047890"/>
    </source>
</evidence>
<dbReference type="InterPro" id="IPR018317">
    <property type="entry name" value="QueC"/>
</dbReference>
<keyword evidence="8" id="KW-0067">ATP-binding</keyword>
<keyword evidence="6" id="KW-0671">Queuosine biosynthesis</keyword>
<dbReference type="PIRSF" id="PIRSF006293">
    <property type="entry name" value="ExsB"/>
    <property type="match status" value="1"/>
</dbReference>
<name>J9G629_9ZZZZ</name>
<comment type="catalytic activity">
    <reaction evidence="11">
        <text>7-carboxy-7-carbaguanine + NH4(+) + 2 ATP = 7-cyano-7-carbaguanine + 2 AMP + 2 diphosphate + 2 H(+)</text>
        <dbReference type="Rhea" id="RHEA:27982"/>
        <dbReference type="ChEBI" id="CHEBI:15378"/>
        <dbReference type="ChEBI" id="CHEBI:28938"/>
        <dbReference type="ChEBI" id="CHEBI:30616"/>
        <dbReference type="ChEBI" id="CHEBI:33019"/>
        <dbReference type="ChEBI" id="CHEBI:45075"/>
        <dbReference type="ChEBI" id="CHEBI:61036"/>
        <dbReference type="ChEBI" id="CHEBI:456215"/>
        <dbReference type="EC" id="6.3.4.20"/>
    </reaction>
</comment>
<keyword evidence="5" id="KW-0547">Nucleotide-binding</keyword>
<dbReference type="AlphaFoldDB" id="J9G629"/>
<dbReference type="PANTHER" id="PTHR42914:SF1">
    <property type="entry name" value="7-CYANO-7-DEAZAGUANINE SYNTHASE"/>
    <property type="match status" value="1"/>
</dbReference>
<reference evidence="12" key="1">
    <citation type="journal article" date="2012" name="PLoS ONE">
        <title>Gene sets for utilization of primary and secondary nutrition supplies in the distal gut of endangered iberian lynx.</title>
        <authorList>
            <person name="Alcaide M."/>
            <person name="Messina E."/>
            <person name="Richter M."/>
            <person name="Bargiela R."/>
            <person name="Peplies J."/>
            <person name="Huws S.A."/>
            <person name="Newbold C.J."/>
            <person name="Golyshin P.N."/>
            <person name="Simon M.A."/>
            <person name="Lopez G."/>
            <person name="Yakimov M.M."/>
            <person name="Ferrer M."/>
        </authorList>
    </citation>
    <scope>NUCLEOTIDE SEQUENCE</scope>
</reference>
<evidence type="ECO:0000256" key="8">
    <source>
        <dbReference type="ARBA" id="ARBA00022840"/>
    </source>
</evidence>
<evidence type="ECO:0000313" key="12">
    <source>
        <dbReference type="EMBL" id="EJX02329.1"/>
    </source>
</evidence>
<dbReference type="GO" id="GO:0016874">
    <property type="term" value="F:ligase activity"/>
    <property type="evidence" value="ECO:0007669"/>
    <property type="project" value="UniProtKB-KW"/>
</dbReference>
<organism evidence="12">
    <name type="scientific">gut metagenome</name>
    <dbReference type="NCBI Taxonomy" id="749906"/>
    <lineage>
        <taxon>unclassified sequences</taxon>
        <taxon>metagenomes</taxon>
        <taxon>organismal metagenomes</taxon>
    </lineage>
</organism>
<dbReference type="EMBL" id="AMCI01002588">
    <property type="protein sequence ID" value="EJX02329.1"/>
    <property type="molecule type" value="Genomic_DNA"/>
</dbReference>
<proteinExistence type="inferred from homology"/>
<evidence type="ECO:0000256" key="5">
    <source>
        <dbReference type="ARBA" id="ARBA00022741"/>
    </source>
</evidence>